<protein>
    <recommendedName>
        <fullName evidence="2">DNA-binding transcriptional regulator NtrC</fullName>
    </recommendedName>
    <alternativeName>
        <fullName evidence="13">Nitrogen regulation protein NR(I)</fullName>
    </alternativeName>
    <alternativeName>
        <fullName evidence="14">Nitrogen regulator I</fullName>
    </alternativeName>
</protein>
<keyword evidence="10" id="KW-0238">DNA-binding</keyword>
<evidence type="ECO:0000256" key="6">
    <source>
        <dbReference type="ARBA" id="ARBA00022741"/>
    </source>
</evidence>
<dbReference type="SMART" id="SM00448">
    <property type="entry name" value="REC"/>
    <property type="match status" value="1"/>
</dbReference>
<evidence type="ECO:0000256" key="15">
    <source>
        <dbReference type="ARBA" id="ARBA00043886"/>
    </source>
</evidence>
<dbReference type="Pfam" id="PF25601">
    <property type="entry name" value="AAA_lid_14"/>
    <property type="match status" value="1"/>
</dbReference>
<dbReference type="InterPro" id="IPR002197">
    <property type="entry name" value="HTH_Fis"/>
</dbReference>
<dbReference type="PROSITE" id="PS50110">
    <property type="entry name" value="RESPONSE_REGULATORY"/>
    <property type="match status" value="1"/>
</dbReference>
<evidence type="ECO:0000256" key="4">
    <source>
        <dbReference type="ARBA" id="ARBA00022491"/>
    </source>
</evidence>
<keyword evidence="11" id="KW-0010">Activator</keyword>
<evidence type="ECO:0000256" key="12">
    <source>
        <dbReference type="ARBA" id="ARBA00023163"/>
    </source>
</evidence>
<comment type="function">
    <text evidence="15">Member of the two-component regulatory system NtrB/NtrC, which controls expression of the nitrogen-regulated (ntr) genes in response to nitrogen limitation. Phosphorylated NtrC binds directly to DNA and stimulates the formation of open promoter-sigma54-RNA polymerase complexes.</text>
</comment>
<dbReference type="SUPFAM" id="SSF46689">
    <property type="entry name" value="Homeodomain-like"/>
    <property type="match status" value="1"/>
</dbReference>
<dbReference type="PRINTS" id="PR01590">
    <property type="entry name" value="HTHFIS"/>
</dbReference>
<dbReference type="InterPro" id="IPR009057">
    <property type="entry name" value="Homeodomain-like_sf"/>
</dbReference>
<evidence type="ECO:0000259" key="17">
    <source>
        <dbReference type="PROSITE" id="PS50045"/>
    </source>
</evidence>
<dbReference type="Gene3D" id="3.40.50.2300">
    <property type="match status" value="1"/>
</dbReference>
<dbReference type="Gene3D" id="1.10.10.60">
    <property type="entry name" value="Homeodomain-like"/>
    <property type="match status" value="1"/>
</dbReference>
<evidence type="ECO:0000256" key="7">
    <source>
        <dbReference type="ARBA" id="ARBA00022840"/>
    </source>
</evidence>
<dbReference type="GO" id="GO:0006355">
    <property type="term" value="P:regulation of DNA-templated transcription"/>
    <property type="evidence" value="ECO:0007669"/>
    <property type="project" value="InterPro"/>
</dbReference>
<reference evidence="19 20" key="1">
    <citation type="submission" date="2019-06" db="EMBL/GenBank/DDBJ databases">
        <authorList>
            <person name="Jiang L."/>
        </authorList>
    </citation>
    <scope>NUCLEOTIDE SEQUENCE [LARGE SCALE GENOMIC DNA]</scope>
    <source>
        <strain evidence="19 20">YIM 48858</strain>
    </source>
</reference>
<dbReference type="InterPro" id="IPR027417">
    <property type="entry name" value="P-loop_NTPase"/>
</dbReference>
<feature type="modified residue" description="4-aspartylphosphate" evidence="16">
    <location>
        <position position="57"/>
    </location>
</feature>
<proteinExistence type="predicted"/>
<dbReference type="Gene3D" id="1.10.8.60">
    <property type="match status" value="1"/>
</dbReference>
<name>A0A5C4N970_9RHOB</name>
<evidence type="ECO:0000313" key="20">
    <source>
        <dbReference type="Proteomes" id="UP000305709"/>
    </source>
</evidence>
<keyword evidence="7" id="KW-0067">ATP-binding</keyword>
<dbReference type="Pfam" id="PF00072">
    <property type="entry name" value="Response_reg"/>
    <property type="match status" value="1"/>
</dbReference>
<dbReference type="AlphaFoldDB" id="A0A5C4N970"/>
<dbReference type="InterPro" id="IPR058031">
    <property type="entry name" value="AAA_lid_NorR"/>
</dbReference>
<evidence type="ECO:0000256" key="13">
    <source>
        <dbReference type="ARBA" id="ARBA00029881"/>
    </source>
</evidence>
<organism evidence="19 20">
    <name type="scientific">Rubellimicrobium roseum</name>
    <dbReference type="NCBI Taxonomy" id="687525"/>
    <lineage>
        <taxon>Bacteria</taxon>
        <taxon>Pseudomonadati</taxon>
        <taxon>Pseudomonadota</taxon>
        <taxon>Alphaproteobacteria</taxon>
        <taxon>Rhodobacterales</taxon>
        <taxon>Roseobacteraceae</taxon>
        <taxon>Rubellimicrobium</taxon>
    </lineage>
</organism>
<evidence type="ECO:0000256" key="11">
    <source>
        <dbReference type="ARBA" id="ARBA00023159"/>
    </source>
</evidence>
<dbReference type="PANTHER" id="PTHR32071">
    <property type="entry name" value="TRANSCRIPTIONAL REGULATORY PROTEIN"/>
    <property type="match status" value="1"/>
</dbReference>
<keyword evidence="4" id="KW-0678">Repressor</keyword>
<evidence type="ECO:0000256" key="8">
    <source>
        <dbReference type="ARBA" id="ARBA00023012"/>
    </source>
</evidence>
<gene>
    <name evidence="19" type="ORF">FHG71_15910</name>
</gene>
<dbReference type="InterPro" id="IPR001789">
    <property type="entry name" value="Sig_transdc_resp-reg_receiver"/>
</dbReference>
<evidence type="ECO:0000256" key="9">
    <source>
        <dbReference type="ARBA" id="ARBA00023015"/>
    </source>
</evidence>
<evidence type="ECO:0000256" key="1">
    <source>
        <dbReference type="ARBA" id="ARBA00004496"/>
    </source>
</evidence>
<dbReference type="InterPro" id="IPR002078">
    <property type="entry name" value="Sigma_54_int"/>
</dbReference>
<dbReference type="GO" id="GO:0043565">
    <property type="term" value="F:sequence-specific DNA binding"/>
    <property type="evidence" value="ECO:0007669"/>
    <property type="project" value="InterPro"/>
</dbReference>
<dbReference type="Pfam" id="PF02954">
    <property type="entry name" value="HTH_8"/>
    <property type="match status" value="1"/>
</dbReference>
<keyword evidence="12" id="KW-0804">Transcription</keyword>
<dbReference type="CDD" id="cd00156">
    <property type="entry name" value="REC"/>
    <property type="match status" value="1"/>
</dbReference>
<evidence type="ECO:0000256" key="14">
    <source>
        <dbReference type="ARBA" id="ARBA00031910"/>
    </source>
</evidence>
<evidence type="ECO:0000256" key="3">
    <source>
        <dbReference type="ARBA" id="ARBA00022490"/>
    </source>
</evidence>
<keyword evidence="9" id="KW-0805">Transcription regulation</keyword>
<keyword evidence="8" id="KW-0902">Two-component regulatory system</keyword>
<dbReference type="PROSITE" id="PS50045">
    <property type="entry name" value="SIGMA54_INTERACT_4"/>
    <property type="match status" value="1"/>
</dbReference>
<feature type="domain" description="Sigma-54 factor interaction" evidence="17">
    <location>
        <begin position="132"/>
        <end position="331"/>
    </location>
</feature>
<dbReference type="PANTHER" id="PTHR32071:SF95">
    <property type="entry name" value="DNA-BINDING TRANSCRIPTIONAL REGULATOR NTRC"/>
    <property type="match status" value="1"/>
</dbReference>
<evidence type="ECO:0000256" key="16">
    <source>
        <dbReference type="PROSITE-ProRule" id="PRU00169"/>
    </source>
</evidence>
<dbReference type="EMBL" id="VDFV01000029">
    <property type="protein sequence ID" value="TNC67244.1"/>
    <property type="molecule type" value="Genomic_DNA"/>
</dbReference>
<feature type="domain" description="Response regulatory" evidence="18">
    <location>
        <begin position="6"/>
        <end position="122"/>
    </location>
</feature>
<evidence type="ECO:0000313" key="19">
    <source>
        <dbReference type="EMBL" id="TNC67244.1"/>
    </source>
</evidence>
<dbReference type="GO" id="GO:0005737">
    <property type="term" value="C:cytoplasm"/>
    <property type="evidence" value="ECO:0007669"/>
    <property type="project" value="UniProtKB-SubCell"/>
</dbReference>
<dbReference type="Proteomes" id="UP000305709">
    <property type="component" value="Unassembled WGS sequence"/>
</dbReference>
<dbReference type="OrthoDB" id="9802388at2"/>
<evidence type="ECO:0000256" key="5">
    <source>
        <dbReference type="ARBA" id="ARBA00022553"/>
    </source>
</evidence>
<dbReference type="InterPro" id="IPR011006">
    <property type="entry name" value="CheY-like_superfamily"/>
</dbReference>
<keyword evidence="5 16" id="KW-0597">Phosphoprotein</keyword>
<comment type="subcellular location">
    <subcellularLocation>
        <location evidence="1">Cytoplasm</location>
    </subcellularLocation>
</comment>
<sequence>MLRGRRFALVEDDEFMGSAIEQRLRLEGAEVVWLKQAVRALPAIRTPRAPIDAVICDIRLPDGSGEEIYGALCRTHAPPPFLFITGQGDIDQAVRLLRAGAQDYMTKPFEMRTFLDRLSHLLRARPNDPFEPLGVSRVAEETARRCAEFAAQDCPVLIRGAGGTGKVRLAQRLHDLSDRAYAPFISLTRSAEDQTTVNVSDLETAIERAGEGTLYLMKVEALNQEAQAVLLVRLGDGFRLIASCGPGFSPETSPFRADLFSRLASAEIVLPPLAEHPDDALWLAQRIFQAVNARRAVPLRGLSALAEAAILAHDWPGNGRELRTRLVRAVGAATGEWLFPADLFPERVAEGETLAPLADIREAAERRHILLALEQANGHAGEAARLLGISRTTLWEKMQKLGI</sequence>
<comment type="caution">
    <text evidence="19">The sequence shown here is derived from an EMBL/GenBank/DDBJ whole genome shotgun (WGS) entry which is preliminary data.</text>
</comment>
<evidence type="ECO:0000259" key="18">
    <source>
        <dbReference type="PROSITE" id="PS50110"/>
    </source>
</evidence>
<dbReference type="GO" id="GO:0000160">
    <property type="term" value="P:phosphorelay signal transduction system"/>
    <property type="evidence" value="ECO:0007669"/>
    <property type="project" value="UniProtKB-KW"/>
</dbReference>
<dbReference type="SUPFAM" id="SSF52540">
    <property type="entry name" value="P-loop containing nucleoside triphosphate hydrolases"/>
    <property type="match status" value="1"/>
</dbReference>
<dbReference type="GO" id="GO:0005524">
    <property type="term" value="F:ATP binding"/>
    <property type="evidence" value="ECO:0007669"/>
    <property type="project" value="UniProtKB-KW"/>
</dbReference>
<dbReference type="SUPFAM" id="SSF52172">
    <property type="entry name" value="CheY-like"/>
    <property type="match status" value="1"/>
</dbReference>
<keyword evidence="3" id="KW-0963">Cytoplasm</keyword>
<dbReference type="Gene3D" id="3.40.50.300">
    <property type="entry name" value="P-loop containing nucleotide triphosphate hydrolases"/>
    <property type="match status" value="1"/>
</dbReference>
<keyword evidence="20" id="KW-1185">Reference proteome</keyword>
<dbReference type="Pfam" id="PF14532">
    <property type="entry name" value="Sigma54_activ_2"/>
    <property type="match status" value="1"/>
</dbReference>
<evidence type="ECO:0000256" key="10">
    <source>
        <dbReference type="ARBA" id="ARBA00023125"/>
    </source>
</evidence>
<evidence type="ECO:0000256" key="2">
    <source>
        <dbReference type="ARBA" id="ARBA00019059"/>
    </source>
</evidence>
<keyword evidence="6" id="KW-0547">Nucleotide-binding</keyword>
<accession>A0A5C4N970</accession>
<dbReference type="RefSeq" id="WP_139082687.1">
    <property type="nucleotide sequence ID" value="NZ_VDFV01000029.1"/>
</dbReference>